<protein>
    <submittedName>
        <fullName evidence="1">Uncharacterized protein</fullName>
    </submittedName>
</protein>
<sequence length="555" mass="56129">MLQFDAAKWRALGLDAELTALLVACVNAANRAPKPGAAGRGIQSMTVDTDGGLRVVMTDRSEIALGGLRVQLSDVDTAAIIASATGEVLDALPVTVVDLDIEGGRLIKVMSDGSRAPGPLLPVGPMDPDPEAAPALSGGALDLVDGDLVLVPPTVTAGQPNPQLVLTSLTRDGADVLDEVEDGRIADAAPGVYEAVWTASNGVDPDATAVASLTIAVIPPGSITVESDGTISITLPDSATAPFDVRIAGEVVTIDPAAYTPTSAPVALGQPDIAGTGGDGEVLTVQSRGLFAGHADAGKIAIVGGWYRNDTAVGDTDGSYTQDDAVDGDRTLTWRDVATNAAGSTVAVSSGVLCPAAPAAGWWHPQALVHVDYASDRARINGTTFASIAAAKAANAIKTAGGVDYIDVAGLGASYALSASGIVPNDTATRNMASLDDGTSNNVVAIGQTYSSSTHRSMFWVITAGTGVYTPPTTTTLTHGMALNLSLRVKSAALRRGMNGTGTTSGTAITLPAVNRLVLGNRSAGDRAWTGTLYHVLLINADLADAAVDALPGVA</sequence>
<organism evidence="1 2">
    <name type="scientific">Paracoccus haematequi</name>
    <dbReference type="NCBI Taxonomy" id="2491866"/>
    <lineage>
        <taxon>Bacteria</taxon>
        <taxon>Pseudomonadati</taxon>
        <taxon>Pseudomonadota</taxon>
        <taxon>Alphaproteobacteria</taxon>
        <taxon>Rhodobacterales</taxon>
        <taxon>Paracoccaceae</taxon>
        <taxon>Paracoccus</taxon>
    </lineage>
</organism>
<keyword evidence="2" id="KW-1185">Reference proteome</keyword>
<dbReference type="Proteomes" id="UP000270743">
    <property type="component" value="Unassembled WGS sequence"/>
</dbReference>
<evidence type="ECO:0000313" key="1">
    <source>
        <dbReference type="EMBL" id="VDS09235.1"/>
    </source>
</evidence>
<name>A0A3S5D442_9RHOB</name>
<proteinExistence type="predicted"/>
<gene>
    <name evidence="1" type="ORF">PARHAE_02427</name>
</gene>
<reference evidence="1 2" key="1">
    <citation type="submission" date="2018-12" db="EMBL/GenBank/DDBJ databases">
        <authorList>
            <person name="Criscuolo A."/>
        </authorList>
    </citation>
    <scope>NUCLEOTIDE SEQUENCE [LARGE SCALE GENOMIC DNA]</scope>
    <source>
        <strain evidence="1">ACIP1116241</strain>
    </source>
</reference>
<evidence type="ECO:0000313" key="2">
    <source>
        <dbReference type="Proteomes" id="UP000270743"/>
    </source>
</evidence>
<dbReference type="AlphaFoldDB" id="A0A3S5D442"/>
<dbReference type="RefSeq" id="WP_126154886.1">
    <property type="nucleotide sequence ID" value="NZ_UZWE01000033.1"/>
</dbReference>
<accession>A0A3S5D442</accession>
<dbReference type="EMBL" id="UZWE01000033">
    <property type="protein sequence ID" value="VDS09235.1"/>
    <property type="molecule type" value="Genomic_DNA"/>
</dbReference>
<dbReference type="OrthoDB" id="10018812at2"/>